<evidence type="ECO:0000313" key="6">
    <source>
        <dbReference type="RefSeq" id="XP_017883067.1"/>
    </source>
</evidence>
<protein>
    <submittedName>
        <fullName evidence="6">Gametocyte-specific factor 1 homolog</fullName>
    </submittedName>
</protein>
<evidence type="ECO:0000256" key="2">
    <source>
        <dbReference type="ARBA" id="ARBA00022771"/>
    </source>
</evidence>
<organism evidence="5 6">
    <name type="scientific">Ceratina calcarata</name>
    <dbReference type="NCBI Taxonomy" id="156304"/>
    <lineage>
        <taxon>Eukaryota</taxon>
        <taxon>Metazoa</taxon>
        <taxon>Ecdysozoa</taxon>
        <taxon>Arthropoda</taxon>
        <taxon>Hexapoda</taxon>
        <taxon>Insecta</taxon>
        <taxon>Pterygota</taxon>
        <taxon>Neoptera</taxon>
        <taxon>Endopterygota</taxon>
        <taxon>Hymenoptera</taxon>
        <taxon>Apocrita</taxon>
        <taxon>Aculeata</taxon>
        <taxon>Apoidea</taxon>
        <taxon>Anthophila</taxon>
        <taxon>Apidae</taxon>
        <taxon>Ceratina</taxon>
        <taxon>Zadontomerus</taxon>
    </lineage>
</organism>
<keyword evidence="1" id="KW-0479">Metal-binding</keyword>
<dbReference type="RefSeq" id="XP_017883067.1">
    <property type="nucleotide sequence ID" value="XM_018027578.2"/>
</dbReference>
<reference evidence="6" key="1">
    <citation type="submission" date="2025-08" db="UniProtKB">
        <authorList>
            <consortium name="RefSeq"/>
        </authorList>
    </citation>
    <scope>IDENTIFICATION</scope>
    <source>
        <tissue evidence="6">Whole body</tissue>
    </source>
</reference>
<evidence type="ECO:0000256" key="1">
    <source>
        <dbReference type="ARBA" id="ARBA00022723"/>
    </source>
</evidence>
<sequence>MFDRKAIVSCPYDSTHKIKESVLPYHLIRCRRNQINLRKVICPYNVWHVIDEKEIEEHVACCPSSGTIKNLEYCYRPLYELGTVSLETTKNLPVAKMEDWKEENVPQYDPWKVTESRDVIRCLIGGTRSQKKKFREYEQKRWSNLSDERTWSPNLRQQFKTLHITPQKMSTKVLNLAQLIKSLEHLQFEDIDVIANNIDLEKLIISDVKRRNATINGEPIPKIIEEVLVKELRKLVVHCLKE</sequence>
<gene>
    <name evidence="6" type="primary">LOC108626740</name>
</gene>
<feature type="domain" description="CHHC U11-48K-type" evidence="4">
    <location>
        <begin position="39"/>
        <end position="66"/>
    </location>
</feature>
<dbReference type="KEGG" id="ccal:108626740"/>
<proteinExistence type="predicted"/>
<keyword evidence="2" id="KW-0863">Zinc-finger</keyword>
<dbReference type="Proteomes" id="UP000694925">
    <property type="component" value="Unplaced"/>
</dbReference>
<keyword evidence="5" id="KW-1185">Reference proteome</keyword>
<dbReference type="GO" id="GO:0008270">
    <property type="term" value="F:zinc ion binding"/>
    <property type="evidence" value="ECO:0007669"/>
    <property type="project" value="UniProtKB-KW"/>
</dbReference>
<dbReference type="PANTHER" id="PTHR21402">
    <property type="entry name" value="GAMETOCYTE SPECIFIC FACTOR 1-RELATED"/>
    <property type="match status" value="1"/>
</dbReference>
<evidence type="ECO:0000256" key="3">
    <source>
        <dbReference type="ARBA" id="ARBA00022833"/>
    </source>
</evidence>
<dbReference type="InterPro" id="IPR051591">
    <property type="entry name" value="UPF0224_FAM112_RNA_Proc"/>
</dbReference>
<dbReference type="GeneID" id="108626740"/>
<dbReference type="SUPFAM" id="SSF57667">
    <property type="entry name" value="beta-beta-alpha zinc fingers"/>
    <property type="match status" value="1"/>
</dbReference>
<name>A0AAJ7N8M5_9HYME</name>
<dbReference type="InterPro" id="IPR036236">
    <property type="entry name" value="Znf_C2H2_sf"/>
</dbReference>
<evidence type="ECO:0000259" key="4">
    <source>
        <dbReference type="PROSITE" id="PS51800"/>
    </source>
</evidence>
<dbReference type="AlphaFoldDB" id="A0AAJ7N8M5"/>
<feature type="domain" description="CHHC U11-48K-type" evidence="4">
    <location>
        <begin position="7"/>
        <end position="34"/>
    </location>
</feature>
<dbReference type="InterPro" id="IPR022776">
    <property type="entry name" value="TRM13/UPF0224_CHHC_Znf_dom"/>
</dbReference>
<keyword evidence="3" id="KW-0862">Zinc</keyword>
<dbReference type="PANTHER" id="PTHR21402:SF14">
    <property type="entry name" value="GAMETOCYTE-SPECIFIC FACTOR 1 HOMOLOG"/>
    <property type="match status" value="1"/>
</dbReference>
<accession>A0AAJ7N8M5</accession>
<evidence type="ECO:0000313" key="5">
    <source>
        <dbReference type="Proteomes" id="UP000694925"/>
    </source>
</evidence>
<dbReference type="PROSITE" id="PS51800">
    <property type="entry name" value="ZF_CHHC_U11_48K"/>
    <property type="match status" value="2"/>
</dbReference>
<dbReference type="Pfam" id="PF05253">
    <property type="entry name" value="zf-U11-48K"/>
    <property type="match status" value="1"/>
</dbReference>